<gene>
    <name evidence="2" type="ORF">SAMN05216463_101189</name>
</gene>
<name>A0A1M6RC63_XYLRU</name>
<feature type="transmembrane region" description="Helical" evidence="1">
    <location>
        <begin position="7"/>
        <end position="24"/>
    </location>
</feature>
<evidence type="ECO:0008006" key="4">
    <source>
        <dbReference type="Google" id="ProtNLM"/>
    </source>
</evidence>
<keyword evidence="1" id="KW-0812">Transmembrane</keyword>
<accession>A0A1M6RC63</accession>
<dbReference type="InterPro" id="IPR025324">
    <property type="entry name" value="DUF4230"/>
</dbReference>
<dbReference type="Pfam" id="PF14014">
    <property type="entry name" value="DUF4230"/>
    <property type="match status" value="1"/>
</dbReference>
<evidence type="ECO:0000313" key="2">
    <source>
        <dbReference type="EMBL" id="SHK30032.1"/>
    </source>
</evidence>
<dbReference type="OrthoDB" id="1079857at2"/>
<dbReference type="RefSeq" id="WP_073203898.1">
    <property type="nucleotide sequence ID" value="NZ_FRBD01000001.1"/>
</dbReference>
<dbReference type="EMBL" id="FRBD01000001">
    <property type="protein sequence ID" value="SHK30032.1"/>
    <property type="molecule type" value="Genomic_DNA"/>
</dbReference>
<organism evidence="2 3">
    <name type="scientific">Xylanibacter ruminicola</name>
    <name type="common">Prevotella ruminicola</name>
    <dbReference type="NCBI Taxonomy" id="839"/>
    <lineage>
        <taxon>Bacteria</taxon>
        <taxon>Pseudomonadati</taxon>
        <taxon>Bacteroidota</taxon>
        <taxon>Bacteroidia</taxon>
        <taxon>Bacteroidales</taxon>
        <taxon>Prevotellaceae</taxon>
        <taxon>Xylanibacter</taxon>
    </lineage>
</organism>
<dbReference type="AlphaFoldDB" id="A0A1M6RC63"/>
<reference evidence="2 3" key="1">
    <citation type="submission" date="2016-11" db="EMBL/GenBank/DDBJ databases">
        <authorList>
            <person name="Jaros S."/>
            <person name="Januszkiewicz K."/>
            <person name="Wedrychowicz H."/>
        </authorList>
    </citation>
    <scope>NUCLEOTIDE SEQUENCE [LARGE SCALE GENOMIC DNA]</scope>
    <source>
        <strain evidence="2 3">KHT3</strain>
    </source>
</reference>
<sequence length="194" mass="21990">MANKIKIIIAAAILIVIIAGFFWLKSATKDNYISLGSSEAIDPTPTQIQAIKDIGEWEFLSVSAEEMVDTVRKGFFKDDELVRIYYGTLRLGIDMKQLAPDAITVNGDSLQMTLPKVGLLDKDFIDEAKTKSFYESGKWSNKDREALYQKAYRQMILHCLTKENLEAAQTNGEAQMQHMMQQLGYKNVTIRIEK</sequence>
<protein>
    <recommendedName>
        <fullName evidence="4">DUF4230 domain-containing protein</fullName>
    </recommendedName>
</protein>
<evidence type="ECO:0000313" key="3">
    <source>
        <dbReference type="Proteomes" id="UP000184130"/>
    </source>
</evidence>
<evidence type="ECO:0000256" key="1">
    <source>
        <dbReference type="SAM" id="Phobius"/>
    </source>
</evidence>
<dbReference type="Proteomes" id="UP000184130">
    <property type="component" value="Unassembled WGS sequence"/>
</dbReference>
<keyword evidence="1" id="KW-1133">Transmembrane helix</keyword>
<proteinExistence type="predicted"/>
<keyword evidence="1" id="KW-0472">Membrane</keyword>